<evidence type="ECO:0000313" key="3">
    <source>
        <dbReference type="Proteomes" id="UP000794436"/>
    </source>
</evidence>
<comment type="caution">
    <text evidence="2">The sequence shown here is derived from an EMBL/GenBank/DDBJ whole genome shotgun (WGS) entry which is preliminary data.</text>
</comment>
<dbReference type="PANTHER" id="PTHR43130">
    <property type="entry name" value="ARAC-FAMILY TRANSCRIPTIONAL REGULATOR"/>
    <property type="match status" value="1"/>
</dbReference>
<evidence type="ECO:0000259" key="1">
    <source>
        <dbReference type="Pfam" id="PF01965"/>
    </source>
</evidence>
<dbReference type="InterPro" id="IPR002818">
    <property type="entry name" value="DJ-1/PfpI"/>
</dbReference>
<dbReference type="InterPro" id="IPR029062">
    <property type="entry name" value="Class_I_gatase-like"/>
</dbReference>
<reference evidence="2" key="1">
    <citation type="submission" date="2019-03" db="EMBL/GenBank/DDBJ databases">
        <title>Long read genome sequence of the mycoparasitic Pythium oligandrum ATCC 38472 isolated from sugarbeet rhizosphere.</title>
        <authorList>
            <person name="Gaulin E."/>
        </authorList>
    </citation>
    <scope>NUCLEOTIDE SEQUENCE</scope>
    <source>
        <strain evidence="2">ATCC 38472_TT</strain>
    </source>
</reference>
<dbReference type="OrthoDB" id="543156at2759"/>
<dbReference type="CDD" id="cd03139">
    <property type="entry name" value="GATase1_PfpI_2"/>
    <property type="match status" value="1"/>
</dbReference>
<sequence>MEEKRTLSIGVIVFDDVMTLDFVGPTSYLEQLPSIDVPVEFVTISNKEGRIQPGNKVALHATTHFKDAPTTFDILVVPGGKGREQLVKDQEFLDYIKTAAEGATYVLSVCTGSYILAAAGLLDNKNATTNKIAYNFVASSFPNVNWVRQARWVVDDKWWTSSGVSAGLDMGYAFISDKYSSKVADEMARYLEIVPNKDPSNDPFVSSIDH</sequence>
<feature type="domain" description="DJ-1/PfpI" evidence="1">
    <location>
        <begin position="9"/>
        <end position="175"/>
    </location>
</feature>
<gene>
    <name evidence="2" type="ORF">Poli38472_005022</name>
</gene>
<dbReference type="Proteomes" id="UP000794436">
    <property type="component" value="Unassembled WGS sequence"/>
</dbReference>
<dbReference type="EMBL" id="SPLM01000109">
    <property type="protein sequence ID" value="TMW59953.1"/>
    <property type="molecule type" value="Genomic_DNA"/>
</dbReference>
<protein>
    <recommendedName>
        <fullName evidence="1">DJ-1/PfpI domain-containing protein</fullName>
    </recommendedName>
</protein>
<dbReference type="AlphaFoldDB" id="A0A8K1FIP0"/>
<evidence type="ECO:0000313" key="2">
    <source>
        <dbReference type="EMBL" id="TMW59953.1"/>
    </source>
</evidence>
<dbReference type="Gene3D" id="3.40.50.880">
    <property type="match status" value="1"/>
</dbReference>
<dbReference type="SUPFAM" id="SSF52317">
    <property type="entry name" value="Class I glutamine amidotransferase-like"/>
    <property type="match status" value="1"/>
</dbReference>
<organism evidence="2 3">
    <name type="scientific">Pythium oligandrum</name>
    <name type="common">Mycoparasitic fungus</name>
    <dbReference type="NCBI Taxonomy" id="41045"/>
    <lineage>
        <taxon>Eukaryota</taxon>
        <taxon>Sar</taxon>
        <taxon>Stramenopiles</taxon>
        <taxon>Oomycota</taxon>
        <taxon>Peronosporomycetes</taxon>
        <taxon>Pythiales</taxon>
        <taxon>Pythiaceae</taxon>
        <taxon>Pythium</taxon>
    </lineage>
</organism>
<dbReference type="InterPro" id="IPR052158">
    <property type="entry name" value="INH-QAR"/>
</dbReference>
<accession>A0A8K1FIP0</accession>
<dbReference type="Pfam" id="PF01965">
    <property type="entry name" value="DJ-1_PfpI"/>
    <property type="match status" value="1"/>
</dbReference>
<dbReference type="PANTHER" id="PTHR43130:SF15">
    <property type="entry name" value="THIJ_PFPI FAMILY PROTEIN (AFU_ORTHOLOGUE AFUA_5G14240)"/>
    <property type="match status" value="1"/>
</dbReference>
<keyword evidence="3" id="KW-1185">Reference proteome</keyword>
<proteinExistence type="predicted"/>
<name>A0A8K1FIP0_PYTOL</name>